<evidence type="ECO:0000313" key="5">
    <source>
        <dbReference type="Proteomes" id="UP000677054"/>
    </source>
</evidence>
<evidence type="ECO:0000256" key="1">
    <source>
        <dbReference type="SAM" id="MobiDB-lite"/>
    </source>
</evidence>
<dbReference type="EMBL" id="LR906392">
    <property type="protein sequence ID" value="CAD7253846.1"/>
    <property type="molecule type" value="Genomic_DNA"/>
</dbReference>
<evidence type="ECO:0000256" key="2">
    <source>
        <dbReference type="SAM" id="Phobius"/>
    </source>
</evidence>
<sequence>IYGISARNLQARSGSNTETFALLDAQGCPTEPDIFPEMRLDPVTKSLFAEFEAFKFSNDAVVRFLVTVQFCLEECPPARCGHSDSYGRRRKRATYNQKKKAEGRARNKEQAIDSKEYRAEEEEEEEEEEMEEDPVVYHVTPLQKEIIVDGTFISPLNDSPAPLDVQSGSVGGEEVVCTTKPVVIAAVVSTAILQLCILAVCLMCIHVHRGKRKDGEMLHTSSELEITYGSTTGLPTSTFAATRRPIRNPAFRE</sequence>
<dbReference type="InterPro" id="IPR001507">
    <property type="entry name" value="ZP_dom"/>
</dbReference>
<dbReference type="GO" id="GO:0009653">
    <property type="term" value="P:anatomical structure morphogenesis"/>
    <property type="evidence" value="ECO:0007669"/>
    <property type="project" value="TreeGrafter"/>
</dbReference>
<keyword evidence="5" id="KW-1185">Reference proteome</keyword>
<dbReference type="InterPro" id="IPR052774">
    <property type="entry name" value="Celegans_DevNeuronal_Protein"/>
</dbReference>
<reference evidence="4" key="1">
    <citation type="submission" date="2020-11" db="EMBL/GenBank/DDBJ databases">
        <authorList>
            <person name="Tran Van P."/>
        </authorList>
    </citation>
    <scope>NUCLEOTIDE SEQUENCE</scope>
</reference>
<organism evidence="4">
    <name type="scientific">Darwinula stevensoni</name>
    <dbReference type="NCBI Taxonomy" id="69355"/>
    <lineage>
        <taxon>Eukaryota</taxon>
        <taxon>Metazoa</taxon>
        <taxon>Ecdysozoa</taxon>
        <taxon>Arthropoda</taxon>
        <taxon>Crustacea</taxon>
        <taxon>Oligostraca</taxon>
        <taxon>Ostracoda</taxon>
        <taxon>Podocopa</taxon>
        <taxon>Podocopida</taxon>
        <taxon>Darwinulocopina</taxon>
        <taxon>Darwinuloidea</taxon>
        <taxon>Darwinulidae</taxon>
        <taxon>Darwinula</taxon>
    </lineage>
</organism>
<dbReference type="Proteomes" id="UP000677054">
    <property type="component" value="Unassembled WGS sequence"/>
</dbReference>
<evidence type="ECO:0000259" key="3">
    <source>
        <dbReference type="PROSITE" id="PS51034"/>
    </source>
</evidence>
<dbReference type="EMBL" id="CAJPEV010006875">
    <property type="protein sequence ID" value="CAG0904424.1"/>
    <property type="molecule type" value="Genomic_DNA"/>
</dbReference>
<keyword evidence="2" id="KW-0812">Transmembrane</keyword>
<dbReference type="AlphaFoldDB" id="A0A7R9AGK4"/>
<feature type="domain" description="ZP" evidence="3">
    <location>
        <begin position="1"/>
        <end position="87"/>
    </location>
</feature>
<dbReference type="PROSITE" id="PS51034">
    <property type="entry name" value="ZP_2"/>
    <property type="match status" value="1"/>
</dbReference>
<protein>
    <recommendedName>
        <fullName evidence="3">ZP domain-containing protein</fullName>
    </recommendedName>
</protein>
<keyword evidence="2" id="KW-1133">Transmembrane helix</keyword>
<proteinExistence type="predicted"/>
<accession>A0A7R9AGK4</accession>
<feature type="region of interest" description="Disordered" evidence="1">
    <location>
        <begin position="81"/>
        <end position="134"/>
    </location>
</feature>
<feature type="compositionally biased region" description="Basic and acidic residues" evidence="1">
    <location>
        <begin position="99"/>
        <end position="118"/>
    </location>
</feature>
<feature type="transmembrane region" description="Helical" evidence="2">
    <location>
        <begin position="182"/>
        <end position="205"/>
    </location>
</feature>
<feature type="non-terminal residue" evidence="4">
    <location>
        <position position="1"/>
    </location>
</feature>
<name>A0A7R9AGK4_9CRUS</name>
<dbReference type="PANTHER" id="PTHR47327">
    <property type="entry name" value="FI18240P1-RELATED"/>
    <property type="match status" value="1"/>
</dbReference>
<feature type="compositionally biased region" description="Acidic residues" evidence="1">
    <location>
        <begin position="119"/>
        <end position="134"/>
    </location>
</feature>
<keyword evidence="2" id="KW-0472">Membrane</keyword>
<gene>
    <name evidence="4" type="ORF">DSTB1V02_LOCUS13592</name>
</gene>
<evidence type="ECO:0000313" key="4">
    <source>
        <dbReference type="EMBL" id="CAD7253846.1"/>
    </source>
</evidence>
<dbReference type="OrthoDB" id="6430118at2759"/>
<dbReference type="PANTHER" id="PTHR47327:SF9">
    <property type="entry name" value="NO MECHANORECEPTOR POTENTIAL A, ISOFORM A"/>
    <property type="match status" value="1"/>
</dbReference>